<evidence type="ECO:0000259" key="1">
    <source>
        <dbReference type="Pfam" id="PF16249"/>
    </source>
</evidence>
<evidence type="ECO:0000313" key="2">
    <source>
        <dbReference type="EMBL" id="KAA5200834.1"/>
    </source>
</evidence>
<reference evidence="2 3" key="1">
    <citation type="journal article" date="2019" name="Nat. Med.">
        <title>A library of human gut bacterial isolates paired with longitudinal multiomics data enables mechanistic microbiome research.</title>
        <authorList>
            <person name="Poyet M."/>
            <person name="Groussin M."/>
            <person name="Gibbons S.M."/>
            <person name="Avila-Pacheco J."/>
            <person name="Jiang X."/>
            <person name="Kearney S.M."/>
            <person name="Perrotta A.R."/>
            <person name="Berdy B."/>
            <person name="Zhao S."/>
            <person name="Lieberman T.D."/>
            <person name="Swanson P.K."/>
            <person name="Smith M."/>
            <person name="Roesemann S."/>
            <person name="Alexander J.E."/>
            <person name="Rich S.A."/>
            <person name="Livny J."/>
            <person name="Vlamakis H."/>
            <person name="Clish C."/>
            <person name="Bullock K."/>
            <person name="Deik A."/>
            <person name="Scott J."/>
            <person name="Pierce K.A."/>
            <person name="Xavier R.J."/>
            <person name="Alm E.J."/>
        </authorList>
    </citation>
    <scope>NUCLEOTIDE SEQUENCE [LARGE SCALE GENOMIC DNA]</scope>
    <source>
        <strain evidence="2 3">BIOML-A1</strain>
    </source>
</reference>
<name>A0A642KYM5_BACFG</name>
<feature type="non-terminal residue" evidence="2">
    <location>
        <position position="377"/>
    </location>
</feature>
<accession>A0A642KYM5</accession>
<proteinExistence type="predicted"/>
<dbReference type="EMBL" id="VWAQ01000099">
    <property type="protein sequence ID" value="KAA5200834.1"/>
    <property type="molecule type" value="Genomic_DNA"/>
</dbReference>
<feature type="domain" description="DUF4906" evidence="1">
    <location>
        <begin position="171"/>
        <end position="237"/>
    </location>
</feature>
<comment type="caution">
    <text evidence="2">The sequence shown here is derived from an EMBL/GenBank/DDBJ whole genome shotgun (WGS) entry which is preliminary data.</text>
</comment>
<dbReference type="InterPro" id="IPR032594">
    <property type="entry name" value="DUF4906"/>
</dbReference>
<dbReference type="AlphaFoldDB" id="A0A642KYM5"/>
<organism evidence="2 3">
    <name type="scientific">Bacteroides fragilis</name>
    <dbReference type="NCBI Taxonomy" id="817"/>
    <lineage>
        <taxon>Bacteria</taxon>
        <taxon>Pseudomonadati</taxon>
        <taxon>Bacteroidota</taxon>
        <taxon>Bacteroidia</taxon>
        <taxon>Bacteroidales</taxon>
        <taxon>Bacteroidaceae</taxon>
        <taxon>Bacteroides</taxon>
    </lineage>
</organism>
<feature type="non-terminal residue" evidence="2">
    <location>
        <position position="1"/>
    </location>
</feature>
<evidence type="ECO:0000313" key="3">
    <source>
        <dbReference type="Proteomes" id="UP000429838"/>
    </source>
</evidence>
<sequence length="377" mass="42117">YYTIADQAMLQDLPVYLKAGVPSIVYVVTNTSYDNWANDGTDTSWQKFKNLEQLKKQTLPTAFPLRSIDKVSIPMDGASEEVEVTTGIKVTIPVTRMYAKLKVKVEMLKAEMKLNNVNVRQIPNICRVETLAGDGNGEPMDAVPFPVGTTFSSIAFAASDLEKNEDKEWAVFYVPENLQGEIETQGGNKSDAAPSNALVVDVTTEIGGERYLYAAYPGGNSFNNFNIQRNQVYRMTVTVTGEKGQNNPSSNCFVIKPNDFLSFEPYYRVETGGGYNFADYLNPHDENLKIARVGIIWQTKDCIGNNTNGTLVQLGENTGDIHQKIYVRTQKKGNALIGAYNSKGDIIWSWHIWVTDHEPDNFGKAVTYYTYDWDNNG</sequence>
<dbReference type="Proteomes" id="UP000429838">
    <property type="component" value="Unassembled WGS sequence"/>
</dbReference>
<gene>
    <name evidence="2" type="ORF">F2Z25_24180</name>
</gene>
<dbReference type="Pfam" id="PF16249">
    <property type="entry name" value="DUF4906"/>
    <property type="match status" value="1"/>
</dbReference>
<protein>
    <submittedName>
        <fullName evidence="2">DUF4906 domain-containing protein</fullName>
    </submittedName>
</protein>